<keyword evidence="1" id="KW-0238">DNA-binding</keyword>
<evidence type="ECO:0000259" key="3">
    <source>
        <dbReference type="Pfam" id="PF16211"/>
    </source>
</evidence>
<feature type="region of interest" description="Disordered" evidence="2">
    <location>
        <begin position="60"/>
        <end position="82"/>
    </location>
</feature>
<feature type="domain" description="Histone H2A C-terminal" evidence="3">
    <location>
        <begin position="36"/>
        <end position="68"/>
    </location>
</feature>
<evidence type="ECO:0000313" key="4">
    <source>
        <dbReference type="EMBL" id="EMS53632.1"/>
    </source>
</evidence>
<dbReference type="AlphaFoldDB" id="M7Z146"/>
<dbReference type="GO" id="GO:0030527">
    <property type="term" value="F:structural constituent of chromatin"/>
    <property type="evidence" value="ECO:0007669"/>
    <property type="project" value="InterPro"/>
</dbReference>
<comment type="subcellular location">
    <subcellularLocation>
        <location evidence="1">Nucleus</location>
    </subcellularLocation>
</comment>
<dbReference type="eggNOG" id="KOG1756">
    <property type="taxonomic scope" value="Eukaryota"/>
</dbReference>
<dbReference type="PRINTS" id="PR00620">
    <property type="entry name" value="HISTONEH2A"/>
</dbReference>
<dbReference type="OMA" id="CRSCACF"/>
<keyword evidence="1" id="KW-0539">Nucleus</keyword>
<feature type="compositionally biased region" description="Basic residues" evidence="2">
    <location>
        <begin position="72"/>
        <end position="82"/>
    </location>
</feature>
<sequence>MPSSPVLELAGNAAKDNKKTRIVPRHLLLAIRNDQELGKLLAGVTIAHGGVLPNINPVLLPKKTAEKEPKSPKKAAKSPKKA</sequence>
<dbReference type="GO" id="GO:0003677">
    <property type="term" value="F:DNA binding"/>
    <property type="evidence" value="ECO:0007669"/>
    <property type="project" value="UniProtKB-KW"/>
</dbReference>
<dbReference type="EMBL" id="KD192455">
    <property type="protein sequence ID" value="EMS53632.1"/>
    <property type="molecule type" value="Genomic_DNA"/>
</dbReference>
<keyword evidence="1" id="KW-0158">Chromosome</keyword>
<dbReference type="SMART" id="SM00414">
    <property type="entry name" value="H2A"/>
    <property type="match status" value="1"/>
</dbReference>
<dbReference type="STRING" id="4572.M7Z146"/>
<dbReference type="PANTHER" id="PTHR23430">
    <property type="entry name" value="HISTONE H2A"/>
    <property type="match status" value="1"/>
</dbReference>
<protein>
    <recommendedName>
        <fullName evidence="1">Histone H2A</fullName>
    </recommendedName>
</protein>
<name>M7Z146_TRIUA</name>
<dbReference type="GO" id="GO:0046982">
    <property type="term" value="F:protein heterodimerization activity"/>
    <property type="evidence" value="ECO:0007669"/>
    <property type="project" value="InterPro"/>
</dbReference>
<dbReference type="GO" id="GO:0000786">
    <property type="term" value="C:nucleosome"/>
    <property type="evidence" value="ECO:0007669"/>
    <property type="project" value="UniProtKB-KW"/>
</dbReference>
<keyword evidence="1" id="KW-0544">Nucleosome core</keyword>
<organism evidence="4">
    <name type="scientific">Triticum urartu</name>
    <name type="common">Red wild einkorn</name>
    <name type="synonym">Crithodium urartu</name>
    <dbReference type="NCBI Taxonomy" id="4572"/>
    <lineage>
        <taxon>Eukaryota</taxon>
        <taxon>Viridiplantae</taxon>
        <taxon>Streptophyta</taxon>
        <taxon>Embryophyta</taxon>
        <taxon>Tracheophyta</taxon>
        <taxon>Spermatophyta</taxon>
        <taxon>Magnoliopsida</taxon>
        <taxon>Liliopsida</taxon>
        <taxon>Poales</taxon>
        <taxon>Poaceae</taxon>
        <taxon>BOP clade</taxon>
        <taxon>Pooideae</taxon>
        <taxon>Triticodae</taxon>
        <taxon>Triticeae</taxon>
        <taxon>Triticinae</taxon>
        <taxon>Triticum</taxon>
    </lineage>
</organism>
<dbReference type="FunFam" id="1.10.20.10:FF:000265">
    <property type="match status" value="1"/>
</dbReference>
<evidence type="ECO:0000256" key="2">
    <source>
        <dbReference type="SAM" id="MobiDB-lite"/>
    </source>
</evidence>
<gene>
    <name evidence="4" type="ORF">TRIUR3_27294</name>
</gene>
<evidence type="ECO:0000256" key="1">
    <source>
        <dbReference type="RuleBase" id="RU003767"/>
    </source>
</evidence>
<comment type="subunit">
    <text evidence="1">The nucleosome is a histone octamer containing two molecules each of H2A, H2B, H3 and H4 assembled in one H3-H4 heterotetramer and two H2A-H2B heterodimers. The octamer wraps approximately 147 bp of DNA.</text>
</comment>
<reference evidence="4" key="1">
    <citation type="journal article" date="2013" name="Nature">
        <title>Draft genome of the wheat A-genome progenitor Triticum urartu.</title>
        <authorList>
            <person name="Ling H.Q."/>
            <person name="Zhao S."/>
            <person name="Liu D."/>
            <person name="Wang J."/>
            <person name="Sun H."/>
            <person name="Zhang C."/>
            <person name="Fan H."/>
            <person name="Li D."/>
            <person name="Dong L."/>
            <person name="Tao Y."/>
            <person name="Gao C."/>
            <person name="Wu H."/>
            <person name="Li Y."/>
            <person name="Cui Y."/>
            <person name="Guo X."/>
            <person name="Zheng S."/>
            <person name="Wang B."/>
            <person name="Yu K."/>
            <person name="Liang Q."/>
            <person name="Yang W."/>
            <person name="Lou X."/>
            <person name="Chen J."/>
            <person name="Feng M."/>
            <person name="Jian J."/>
            <person name="Zhang X."/>
            <person name="Luo G."/>
            <person name="Jiang Y."/>
            <person name="Liu J."/>
            <person name="Wang Z."/>
            <person name="Sha Y."/>
            <person name="Zhang B."/>
            <person name="Wu H."/>
            <person name="Tang D."/>
            <person name="Shen Q."/>
            <person name="Xue P."/>
            <person name="Zou S."/>
            <person name="Wang X."/>
            <person name="Liu X."/>
            <person name="Wang F."/>
            <person name="Yang Y."/>
            <person name="An X."/>
            <person name="Dong Z."/>
            <person name="Zhang K."/>
            <person name="Zhang X."/>
            <person name="Luo M.C."/>
            <person name="Dvorak J."/>
            <person name="Tong Y."/>
            <person name="Wang J."/>
            <person name="Yang H."/>
            <person name="Li Z."/>
            <person name="Wang D."/>
            <person name="Zhang A."/>
            <person name="Wang J."/>
        </authorList>
    </citation>
    <scope>NUCLEOTIDE SEQUENCE</scope>
</reference>
<dbReference type="Pfam" id="PF16211">
    <property type="entry name" value="Histone_H2A_C"/>
    <property type="match status" value="1"/>
</dbReference>
<dbReference type="InterPro" id="IPR009072">
    <property type="entry name" value="Histone-fold"/>
</dbReference>
<dbReference type="InterPro" id="IPR002119">
    <property type="entry name" value="Histone_H2A"/>
</dbReference>
<dbReference type="SUPFAM" id="SSF47113">
    <property type="entry name" value="Histone-fold"/>
    <property type="match status" value="1"/>
</dbReference>
<accession>M7Z146</accession>
<comment type="similarity">
    <text evidence="1">Belongs to the histone H2A family.</text>
</comment>
<dbReference type="InterPro" id="IPR032454">
    <property type="entry name" value="Histone_H2A_C"/>
</dbReference>
<dbReference type="Gene3D" id="1.10.20.10">
    <property type="entry name" value="Histone, subunit A"/>
    <property type="match status" value="1"/>
</dbReference>
<dbReference type="GO" id="GO:0005634">
    <property type="term" value="C:nucleus"/>
    <property type="evidence" value="ECO:0007669"/>
    <property type="project" value="UniProtKB-SubCell"/>
</dbReference>
<proteinExistence type="inferred from homology"/>